<name>A0A7N0U8U5_KALFE</name>
<evidence type="ECO:0000256" key="1">
    <source>
        <dbReference type="SAM" id="MobiDB-lite"/>
    </source>
</evidence>
<evidence type="ECO:0000259" key="3">
    <source>
        <dbReference type="Pfam" id="PF26192"/>
    </source>
</evidence>
<dbReference type="EnsemblPlants" id="Kaladp0058s0197.2.v1.1">
    <property type="protein sequence ID" value="Kaladp0058s0197.2.v1.1"/>
    <property type="gene ID" value="Kaladp0058s0197.v1.1"/>
</dbReference>
<organism evidence="4 5">
    <name type="scientific">Kalanchoe fedtschenkoi</name>
    <name type="common">Lavender scallops</name>
    <name type="synonym">South American air plant</name>
    <dbReference type="NCBI Taxonomy" id="63787"/>
    <lineage>
        <taxon>Eukaryota</taxon>
        <taxon>Viridiplantae</taxon>
        <taxon>Streptophyta</taxon>
        <taxon>Embryophyta</taxon>
        <taxon>Tracheophyta</taxon>
        <taxon>Spermatophyta</taxon>
        <taxon>Magnoliopsida</taxon>
        <taxon>eudicotyledons</taxon>
        <taxon>Gunneridae</taxon>
        <taxon>Pentapetalae</taxon>
        <taxon>Saxifragales</taxon>
        <taxon>Crassulaceae</taxon>
        <taxon>Kalanchoe</taxon>
    </lineage>
</organism>
<evidence type="ECO:0000313" key="5">
    <source>
        <dbReference type="Proteomes" id="UP000594263"/>
    </source>
</evidence>
<dbReference type="Gramene" id="Kaladp0058s0197.2.v1.1">
    <property type="protein sequence ID" value="Kaladp0058s0197.2.v1.1"/>
    <property type="gene ID" value="Kaladp0058s0197.v1.1"/>
</dbReference>
<keyword evidence="2" id="KW-1133">Transmembrane helix</keyword>
<dbReference type="InterPro" id="IPR058981">
    <property type="entry name" value="MGRN1/RNF157-like_N"/>
</dbReference>
<feature type="transmembrane region" description="Helical" evidence="2">
    <location>
        <begin position="227"/>
        <end position="249"/>
    </location>
</feature>
<sequence length="261" mass="28467">MGISSSNNRRRVSYQQNPSPYPVANPYYYYPSEPYSNQSSQQGYGYPSYPPPLPAASYPSYYGGGLPFDACNYVSPVVVNRGGNYGGGAGFYNAGQMSQWGASGRVPVVMAHPAPPYVEHQNAKRVRSCVNVHKESLRLVGDELNPGHFLVAFVFDALQDGSIMPPGHETEDQTCLSCPKLYYSCGQLSFGICTSGNSSSIDSYISSGAFSQQYDASSGGQLLNCLFFLPASVAMRFHSLGASIFILSYNMTKRKRKNQLQ</sequence>
<evidence type="ECO:0000313" key="4">
    <source>
        <dbReference type="EnsemblPlants" id="Kaladp0058s0197.2.v1.1"/>
    </source>
</evidence>
<keyword evidence="2" id="KW-0472">Membrane</keyword>
<evidence type="ECO:0000256" key="2">
    <source>
        <dbReference type="SAM" id="Phobius"/>
    </source>
</evidence>
<feature type="domain" description="MGRN1/RNF157-like N-terminal" evidence="3">
    <location>
        <begin position="130"/>
        <end position="177"/>
    </location>
</feature>
<keyword evidence="5" id="KW-1185">Reference proteome</keyword>
<feature type="region of interest" description="Disordered" evidence="1">
    <location>
        <begin position="1"/>
        <end position="23"/>
    </location>
</feature>
<dbReference type="Pfam" id="PF26192">
    <property type="entry name" value="RNF157-like_N"/>
    <property type="match status" value="1"/>
</dbReference>
<reference evidence="4" key="1">
    <citation type="submission" date="2021-01" db="UniProtKB">
        <authorList>
            <consortium name="EnsemblPlants"/>
        </authorList>
    </citation>
    <scope>IDENTIFICATION</scope>
</reference>
<keyword evidence="2" id="KW-0812">Transmembrane</keyword>
<proteinExistence type="predicted"/>
<protein>
    <recommendedName>
        <fullName evidence="3">MGRN1/RNF157-like N-terminal domain-containing protein</fullName>
    </recommendedName>
</protein>
<dbReference type="AlphaFoldDB" id="A0A7N0U8U5"/>
<dbReference type="Proteomes" id="UP000594263">
    <property type="component" value="Unplaced"/>
</dbReference>
<accession>A0A7N0U8U5</accession>